<dbReference type="Gene3D" id="1.20.1070.10">
    <property type="entry name" value="Rhodopsin 7-helix transmembrane proteins"/>
    <property type="match status" value="1"/>
</dbReference>
<keyword evidence="5 11" id="KW-1133">Transmembrane helix</keyword>
<evidence type="ECO:0000256" key="9">
    <source>
        <dbReference type="ARBA" id="ARBA00023224"/>
    </source>
</evidence>
<feature type="transmembrane region" description="Helical" evidence="11">
    <location>
        <begin position="123"/>
        <end position="148"/>
    </location>
</feature>
<dbReference type="GO" id="GO:0005886">
    <property type="term" value="C:plasma membrane"/>
    <property type="evidence" value="ECO:0007669"/>
    <property type="project" value="UniProtKB-SubCell"/>
</dbReference>
<feature type="transmembrane region" description="Helical" evidence="11">
    <location>
        <begin position="43"/>
        <end position="68"/>
    </location>
</feature>
<reference evidence="14" key="1">
    <citation type="submission" date="2025-08" db="UniProtKB">
        <authorList>
            <consortium name="RefSeq"/>
        </authorList>
    </citation>
    <scope>IDENTIFICATION</scope>
    <source>
        <tissue evidence="14">Tentacle</tissue>
    </source>
</reference>
<feature type="transmembrane region" description="Helical" evidence="11">
    <location>
        <begin position="262"/>
        <end position="281"/>
    </location>
</feature>
<dbReference type="FunCoup" id="A0A6P8J9L0">
    <property type="interactions" value="921"/>
</dbReference>
<comment type="similarity">
    <text evidence="2 10">Belongs to the G-protein coupled receptor 1 family.</text>
</comment>
<dbReference type="GeneID" id="116308217"/>
<dbReference type="PROSITE" id="PS00237">
    <property type="entry name" value="G_PROTEIN_RECEP_F1_1"/>
    <property type="match status" value="1"/>
</dbReference>
<evidence type="ECO:0000256" key="3">
    <source>
        <dbReference type="ARBA" id="ARBA00022475"/>
    </source>
</evidence>
<keyword evidence="7 11" id="KW-0472">Membrane</keyword>
<dbReference type="RefSeq" id="XP_031574458.1">
    <property type="nucleotide sequence ID" value="XM_031718598.1"/>
</dbReference>
<dbReference type="PANTHER" id="PTHR22752">
    <property type="entry name" value="G PROTEIN-COUPLED RECEPTOR"/>
    <property type="match status" value="1"/>
</dbReference>
<dbReference type="Pfam" id="PF00001">
    <property type="entry name" value="7tm_1"/>
    <property type="match status" value="1"/>
</dbReference>
<evidence type="ECO:0000256" key="11">
    <source>
        <dbReference type="SAM" id="Phobius"/>
    </source>
</evidence>
<evidence type="ECO:0000256" key="5">
    <source>
        <dbReference type="ARBA" id="ARBA00022989"/>
    </source>
</evidence>
<evidence type="ECO:0000313" key="14">
    <source>
        <dbReference type="RefSeq" id="XP_031574458.1"/>
    </source>
</evidence>
<keyword evidence="9 10" id="KW-0807">Transducer</keyword>
<dbReference type="SUPFAM" id="SSF81321">
    <property type="entry name" value="Family A G protein-coupled receptor-like"/>
    <property type="match status" value="1"/>
</dbReference>
<keyword evidence="4 10" id="KW-0812">Transmembrane</keyword>
<protein>
    <submittedName>
        <fullName evidence="14">5-hydroxytryptamine receptor 1A-like</fullName>
    </submittedName>
</protein>
<dbReference type="Proteomes" id="UP000515163">
    <property type="component" value="Unplaced"/>
</dbReference>
<dbReference type="KEGG" id="aten:116308217"/>
<dbReference type="OrthoDB" id="6021576at2759"/>
<dbReference type="PROSITE" id="PS50262">
    <property type="entry name" value="G_PROTEIN_RECEP_F1_2"/>
    <property type="match status" value="1"/>
</dbReference>
<dbReference type="InterPro" id="IPR000611">
    <property type="entry name" value="NPY_rcpt"/>
</dbReference>
<feature type="domain" description="G-protein coupled receptors family 1 profile" evidence="12">
    <location>
        <begin position="23"/>
        <end position="279"/>
    </location>
</feature>
<keyword evidence="6 10" id="KW-0297">G-protein coupled receptor</keyword>
<name>A0A6P8J9L0_ACTTE</name>
<organism evidence="13 14">
    <name type="scientific">Actinia tenebrosa</name>
    <name type="common">Australian red waratah sea anemone</name>
    <dbReference type="NCBI Taxonomy" id="6105"/>
    <lineage>
        <taxon>Eukaryota</taxon>
        <taxon>Metazoa</taxon>
        <taxon>Cnidaria</taxon>
        <taxon>Anthozoa</taxon>
        <taxon>Hexacorallia</taxon>
        <taxon>Actiniaria</taxon>
        <taxon>Actiniidae</taxon>
        <taxon>Actinia</taxon>
    </lineage>
</organism>
<dbReference type="PANTHER" id="PTHR22752:SF14">
    <property type="entry name" value="G-PROTEIN COUPLED RECEPTORS FAMILY 1 PROFILE DOMAIN-CONTAINING PROTEIN"/>
    <property type="match status" value="1"/>
</dbReference>
<dbReference type="PRINTS" id="PR01012">
    <property type="entry name" value="NRPEPTIDEYR"/>
</dbReference>
<comment type="subcellular location">
    <subcellularLocation>
        <location evidence="1">Cell membrane</location>
        <topology evidence="1">Multi-pass membrane protein</topology>
    </subcellularLocation>
</comment>
<feature type="transmembrane region" description="Helical" evidence="11">
    <location>
        <begin position="224"/>
        <end position="242"/>
    </location>
</feature>
<feature type="transmembrane region" description="Helical" evidence="11">
    <location>
        <begin position="168"/>
        <end position="192"/>
    </location>
</feature>
<proteinExistence type="inferred from homology"/>
<evidence type="ECO:0000256" key="4">
    <source>
        <dbReference type="ARBA" id="ARBA00022692"/>
    </source>
</evidence>
<evidence type="ECO:0000256" key="1">
    <source>
        <dbReference type="ARBA" id="ARBA00004651"/>
    </source>
</evidence>
<dbReference type="PRINTS" id="PR00237">
    <property type="entry name" value="GPCRRHODOPSN"/>
</dbReference>
<feature type="transmembrane region" description="Helical" evidence="11">
    <location>
        <begin position="6"/>
        <end position="31"/>
    </location>
</feature>
<dbReference type="AlphaFoldDB" id="A0A6P8J9L0"/>
<keyword evidence="8 10" id="KW-0675">Receptor</keyword>
<feature type="transmembrane region" description="Helical" evidence="11">
    <location>
        <begin position="80"/>
        <end position="102"/>
    </location>
</feature>
<gene>
    <name evidence="14" type="primary">LOC116308217</name>
</gene>
<evidence type="ECO:0000256" key="10">
    <source>
        <dbReference type="RuleBase" id="RU000688"/>
    </source>
</evidence>
<keyword evidence="3" id="KW-1003">Cell membrane</keyword>
<evidence type="ECO:0000313" key="13">
    <source>
        <dbReference type="Proteomes" id="UP000515163"/>
    </source>
</evidence>
<keyword evidence="13" id="KW-1185">Reference proteome</keyword>
<dbReference type="InterPro" id="IPR000276">
    <property type="entry name" value="GPCR_Rhodpsn"/>
</dbReference>
<evidence type="ECO:0000256" key="6">
    <source>
        <dbReference type="ARBA" id="ARBA00023040"/>
    </source>
</evidence>
<evidence type="ECO:0000256" key="8">
    <source>
        <dbReference type="ARBA" id="ARBA00023170"/>
    </source>
</evidence>
<accession>A0A6P8J9L0</accession>
<evidence type="ECO:0000259" key="12">
    <source>
        <dbReference type="PROSITE" id="PS50262"/>
    </source>
</evidence>
<dbReference type="InterPro" id="IPR017452">
    <property type="entry name" value="GPCR_Rhodpsn_7TM"/>
</dbReference>
<evidence type="ECO:0000256" key="2">
    <source>
        <dbReference type="ARBA" id="ARBA00010663"/>
    </source>
</evidence>
<evidence type="ECO:0000256" key="7">
    <source>
        <dbReference type="ARBA" id="ARBA00023136"/>
    </source>
</evidence>
<dbReference type="InParanoid" id="A0A6P8J9L0"/>
<dbReference type="GO" id="GO:0004983">
    <property type="term" value="F:neuropeptide Y receptor activity"/>
    <property type="evidence" value="ECO:0007669"/>
    <property type="project" value="InterPro"/>
</dbReference>
<sequence>MSTTELYLEAGILTLIAIVSLTGNISLYLIVFRSRSLQKVSNYFTLNLALADLLVSLVNMPVTVYTIIQNQWLLGEVACQVFGFVNILSFISSVLSLALIAIHRFFFIVHWKDYKRNFRPRRVQLYILLTWLMALVLSLPPLLGWASFGYVSGKSYCFVLWRENASFAYFMVSVCFFGPLITMGVCYTRILCFTKKARRKVKIEVPQFTRNDIFRNVSTEESRITNTLLIVLGTFIACWLPFATTMFLDIYYPHRLPRWIDMGSLMLGYMNSLCNPIIYSVRNTQFRKAFMELYALCGIKCFKRNPAVEPTAHAKQETDE</sequence>
<dbReference type="CDD" id="cd00637">
    <property type="entry name" value="7tm_classA_rhodopsin-like"/>
    <property type="match status" value="1"/>
</dbReference>